<dbReference type="RefSeq" id="WP_106132459.1">
    <property type="nucleotide sequence ID" value="NZ_PVTR01000002.1"/>
</dbReference>
<dbReference type="OrthoDB" id="5735516at2"/>
<dbReference type="Proteomes" id="UP000238157">
    <property type="component" value="Unassembled WGS sequence"/>
</dbReference>
<keyword evidence="2" id="KW-1185">Reference proteome</keyword>
<accession>A0A2T0WSU1</accession>
<comment type="caution">
    <text evidence="1">The sequence shown here is derived from an EMBL/GenBank/DDBJ whole genome shotgun (WGS) entry which is preliminary data.</text>
</comment>
<proteinExistence type="predicted"/>
<organism evidence="1 2">
    <name type="scientific">Mongoliibacter ruber</name>
    <dbReference type="NCBI Taxonomy" id="1750599"/>
    <lineage>
        <taxon>Bacteria</taxon>
        <taxon>Pseudomonadati</taxon>
        <taxon>Bacteroidota</taxon>
        <taxon>Cytophagia</taxon>
        <taxon>Cytophagales</taxon>
        <taxon>Cyclobacteriaceae</taxon>
        <taxon>Mongoliibacter</taxon>
    </lineage>
</organism>
<dbReference type="Pfam" id="PF20420">
    <property type="entry name" value="DUF6702"/>
    <property type="match status" value="1"/>
</dbReference>
<sequence>MQLNYILMLYLGWKVFFHPFYISLTEIRYNPEAKSLEIAQKIFWDDLEVALAEIHGVKVDFLNPTDTEALEEMAKSYLLSKNEIIINGQKVNPQYLGYEIEEEAAWFYLEVKNVAKPQKVKIQNEVLLSNFEGQQNIINFYVEKRPKSLILYKGRESGVLEF</sequence>
<dbReference type="InterPro" id="IPR046525">
    <property type="entry name" value="DUF6702"/>
</dbReference>
<protein>
    <submittedName>
        <fullName evidence="1">Uncharacterized protein</fullName>
    </submittedName>
</protein>
<reference evidence="1 2" key="1">
    <citation type="submission" date="2018-03" db="EMBL/GenBank/DDBJ databases">
        <title>Genomic Encyclopedia of Archaeal and Bacterial Type Strains, Phase II (KMG-II): from individual species to whole genera.</title>
        <authorList>
            <person name="Goeker M."/>
        </authorList>
    </citation>
    <scope>NUCLEOTIDE SEQUENCE [LARGE SCALE GENOMIC DNA]</scope>
    <source>
        <strain evidence="1 2">DSM 27929</strain>
    </source>
</reference>
<evidence type="ECO:0000313" key="1">
    <source>
        <dbReference type="EMBL" id="PRY89773.1"/>
    </source>
</evidence>
<dbReference type="EMBL" id="PVTR01000002">
    <property type="protein sequence ID" value="PRY89773.1"/>
    <property type="molecule type" value="Genomic_DNA"/>
</dbReference>
<gene>
    <name evidence="1" type="ORF">CLW00_102249</name>
</gene>
<evidence type="ECO:0000313" key="2">
    <source>
        <dbReference type="Proteomes" id="UP000238157"/>
    </source>
</evidence>
<name>A0A2T0WSU1_9BACT</name>
<dbReference type="AlphaFoldDB" id="A0A2T0WSU1"/>